<dbReference type="EC" id="2.7.13.3" evidence="3"/>
<organism evidence="3 4">
    <name type="scientific">Eisenbergiella tayi</name>
    <dbReference type="NCBI Taxonomy" id="1432052"/>
    <lineage>
        <taxon>Bacteria</taxon>
        <taxon>Bacillati</taxon>
        <taxon>Bacillota</taxon>
        <taxon>Clostridia</taxon>
        <taxon>Lachnospirales</taxon>
        <taxon>Lachnospiraceae</taxon>
        <taxon>Eisenbergiella</taxon>
    </lineage>
</organism>
<feature type="transmembrane region" description="Helical" evidence="1">
    <location>
        <begin position="6"/>
        <end position="25"/>
    </location>
</feature>
<dbReference type="Pfam" id="PF02518">
    <property type="entry name" value="HATPase_c"/>
    <property type="match status" value="1"/>
</dbReference>
<dbReference type="AlphaFoldDB" id="A0A1E3ARM2"/>
<dbReference type="InterPro" id="IPR036890">
    <property type="entry name" value="HATPase_C_sf"/>
</dbReference>
<keyword evidence="1" id="KW-0472">Membrane</keyword>
<dbReference type="PATRIC" id="fig|1432052.3.peg.2173"/>
<dbReference type="PANTHER" id="PTHR40448">
    <property type="entry name" value="TWO-COMPONENT SENSOR HISTIDINE KINASE"/>
    <property type="match status" value="1"/>
</dbReference>
<gene>
    <name evidence="3" type="primary">citA</name>
    <name evidence="3" type="ORF">BEH84_01977</name>
</gene>
<feature type="transmembrane region" description="Helical" evidence="1">
    <location>
        <begin position="158"/>
        <end position="178"/>
    </location>
</feature>
<evidence type="ECO:0000313" key="4">
    <source>
        <dbReference type="Proteomes" id="UP000095003"/>
    </source>
</evidence>
<proteinExistence type="predicted"/>
<protein>
    <submittedName>
        <fullName evidence="3">Sensor histidine kinase CitA</fullName>
        <ecNumber evidence="3">2.7.13.3</ecNumber>
    </submittedName>
</protein>
<feature type="domain" description="Histidine kinase/HSP90-like ATPase" evidence="2">
    <location>
        <begin position="328"/>
        <end position="415"/>
    </location>
</feature>
<dbReference type="SUPFAM" id="SSF55874">
    <property type="entry name" value="ATPase domain of HSP90 chaperone/DNA topoisomerase II/histidine kinase"/>
    <property type="match status" value="1"/>
</dbReference>
<reference evidence="3 4" key="1">
    <citation type="submission" date="2016-07" db="EMBL/GenBank/DDBJ databases">
        <title>Characterization of isolates of Eisenbergiella tayi derived from blood cultures, using whole genome sequencing.</title>
        <authorList>
            <person name="Burdz T."/>
            <person name="Wiebe D."/>
            <person name="Huynh C."/>
            <person name="Bernard K."/>
        </authorList>
    </citation>
    <scope>NUCLEOTIDE SEQUENCE [LARGE SCALE GENOMIC DNA]</scope>
    <source>
        <strain evidence="3 4">NML 120489</strain>
    </source>
</reference>
<name>A0A1E3ARM2_9FIRM</name>
<sequence length="430" mass="47495">MTISIFFQSVLDGLLLSLSGFGLLGRSRGKPDRLLPLLFAGVCLLSRLGLGEQETEMAYAVLPVDHIVAFLFLFLGVLLLNSLWFQKSEGHTLFGTIAVFALYLLLREFSLLFLALCGLTEPVWYVYVGRTLSFFLLLVLWSTGVLRWLREKLADGDPVICMVCSNTALLLLLLLLLFRFDLSAMLLRLPVPVGAVGLLAVCDGIVMLLRQHRIQARQKTAMLEQYLPLVEELIEQVRARQHDFNNQMMAVAAAVSAAQDLQDAQEAVTSLLQNVRLDGADKELLKCDSKVISGLLFGKMKQAELKQVCVEVTVAGAFLRHALSEADWVEVIAILLDNAIEAAGPGDVVYARAAEETDGLRFSVLNPHGALSNVEFIQMFRRGWSTKEEAGHGYGLYNVRRIAERHGGRIITGNEQLNGIPYITIGVLVP</sequence>
<dbReference type="EMBL" id="MCGI01000002">
    <property type="protein sequence ID" value="ODM11368.1"/>
    <property type="molecule type" value="Genomic_DNA"/>
</dbReference>
<dbReference type="GO" id="GO:0004673">
    <property type="term" value="F:protein histidine kinase activity"/>
    <property type="evidence" value="ECO:0007669"/>
    <property type="project" value="UniProtKB-EC"/>
</dbReference>
<dbReference type="Proteomes" id="UP000095003">
    <property type="component" value="Unassembled WGS sequence"/>
</dbReference>
<keyword evidence="1" id="KW-0812">Transmembrane</keyword>
<feature type="transmembrane region" description="Helical" evidence="1">
    <location>
        <begin position="34"/>
        <end position="51"/>
    </location>
</feature>
<evidence type="ECO:0000256" key="1">
    <source>
        <dbReference type="SAM" id="Phobius"/>
    </source>
</evidence>
<keyword evidence="1" id="KW-1133">Transmembrane helix</keyword>
<dbReference type="GO" id="GO:0042802">
    <property type="term" value="F:identical protein binding"/>
    <property type="evidence" value="ECO:0007669"/>
    <property type="project" value="TreeGrafter"/>
</dbReference>
<comment type="caution">
    <text evidence="3">The sequence shown here is derived from an EMBL/GenBank/DDBJ whole genome shotgun (WGS) entry which is preliminary data.</text>
</comment>
<dbReference type="PANTHER" id="PTHR40448:SF1">
    <property type="entry name" value="TWO-COMPONENT SENSOR HISTIDINE KINASE"/>
    <property type="match status" value="1"/>
</dbReference>
<evidence type="ECO:0000259" key="2">
    <source>
        <dbReference type="Pfam" id="PF02518"/>
    </source>
</evidence>
<dbReference type="GeneID" id="93300965"/>
<keyword evidence="3" id="KW-0418">Kinase</keyword>
<dbReference type="RefSeq" id="WP_069156689.1">
    <property type="nucleotide sequence ID" value="NZ_MCGI01000002.1"/>
</dbReference>
<evidence type="ECO:0000313" key="3">
    <source>
        <dbReference type="EMBL" id="ODM11368.1"/>
    </source>
</evidence>
<feature type="transmembrane region" description="Helical" evidence="1">
    <location>
        <begin position="122"/>
        <end position="146"/>
    </location>
</feature>
<dbReference type="InterPro" id="IPR003594">
    <property type="entry name" value="HATPase_dom"/>
</dbReference>
<feature type="transmembrane region" description="Helical" evidence="1">
    <location>
        <begin position="190"/>
        <end position="209"/>
    </location>
</feature>
<accession>A0A1E3ARM2</accession>
<feature type="transmembrane region" description="Helical" evidence="1">
    <location>
        <begin position="92"/>
        <end position="116"/>
    </location>
</feature>
<dbReference type="Gene3D" id="3.30.565.10">
    <property type="entry name" value="Histidine kinase-like ATPase, C-terminal domain"/>
    <property type="match status" value="1"/>
</dbReference>
<feature type="transmembrane region" description="Helical" evidence="1">
    <location>
        <begin position="57"/>
        <end position="80"/>
    </location>
</feature>
<keyword evidence="3" id="KW-0808">Transferase</keyword>